<dbReference type="PRINTS" id="PR01157">
    <property type="entry name" value="P2YPURNOCPTR"/>
</dbReference>
<keyword evidence="9" id="KW-0675">Receptor</keyword>
<name>H3AZ89_LATCH</name>
<reference evidence="14" key="1">
    <citation type="submission" date="2011-08" db="EMBL/GenBank/DDBJ databases">
        <title>The draft genome of Latimeria chalumnae.</title>
        <authorList>
            <person name="Di Palma F."/>
            <person name="Alfoldi J."/>
            <person name="Johnson J."/>
            <person name="Berlin A."/>
            <person name="Gnerre S."/>
            <person name="Jaffe D."/>
            <person name="MacCallum I."/>
            <person name="Young S."/>
            <person name="Walker B.J."/>
            <person name="Lander E."/>
            <person name="Lindblad-Toh K."/>
        </authorList>
    </citation>
    <scope>NUCLEOTIDE SEQUENCE [LARGE SCALE GENOMIC DNA]</scope>
    <source>
        <strain evidence="14">Wild caught</strain>
    </source>
</reference>
<feature type="domain" description="G-protein coupled receptors family 1 profile" evidence="12">
    <location>
        <begin position="61"/>
        <end position="318"/>
    </location>
</feature>
<dbReference type="PANTHER" id="PTHR24231">
    <property type="entry name" value="PURINOCEPTOR-RELATED G-PROTEIN COUPLED RECEPTOR"/>
    <property type="match status" value="1"/>
</dbReference>
<dbReference type="GO" id="GO:0045030">
    <property type="term" value="F:G protein-coupled UTP receptor activity"/>
    <property type="evidence" value="ECO:0007669"/>
    <property type="project" value="TreeGrafter"/>
</dbReference>
<dbReference type="InterPro" id="IPR017452">
    <property type="entry name" value="GPCR_Rhodpsn_7TM"/>
</dbReference>
<evidence type="ECO:0000256" key="11">
    <source>
        <dbReference type="SAM" id="Phobius"/>
    </source>
</evidence>
<dbReference type="PROSITE" id="PS50262">
    <property type="entry name" value="G_PROTEIN_RECEP_F1_2"/>
    <property type="match status" value="1"/>
</dbReference>
<dbReference type="AlphaFoldDB" id="H3AZ89"/>
<evidence type="ECO:0000256" key="1">
    <source>
        <dbReference type="ARBA" id="ARBA00004651"/>
    </source>
</evidence>
<evidence type="ECO:0000256" key="10">
    <source>
        <dbReference type="ARBA" id="ARBA00023224"/>
    </source>
</evidence>
<feature type="transmembrane region" description="Helical" evidence="11">
    <location>
        <begin position="164"/>
        <end position="186"/>
    </location>
</feature>
<organism evidence="13 14">
    <name type="scientific">Latimeria chalumnae</name>
    <name type="common">Coelacanth</name>
    <dbReference type="NCBI Taxonomy" id="7897"/>
    <lineage>
        <taxon>Eukaryota</taxon>
        <taxon>Metazoa</taxon>
        <taxon>Chordata</taxon>
        <taxon>Craniata</taxon>
        <taxon>Vertebrata</taxon>
        <taxon>Euteleostomi</taxon>
        <taxon>Coelacanthiformes</taxon>
        <taxon>Coelacanthidae</taxon>
        <taxon>Latimeria</taxon>
    </lineage>
</organism>
<dbReference type="FunCoup" id="H3AZ89">
    <property type="interactions" value="488"/>
</dbReference>
<evidence type="ECO:0000256" key="8">
    <source>
        <dbReference type="ARBA" id="ARBA00023157"/>
    </source>
</evidence>
<evidence type="ECO:0000256" key="4">
    <source>
        <dbReference type="ARBA" id="ARBA00022692"/>
    </source>
</evidence>
<dbReference type="GO" id="GO:0005886">
    <property type="term" value="C:plasma membrane"/>
    <property type="evidence" value="ECO:0007669"/>
    <property type="project" value="UniProtKB-SubCell"/>
</dbReference>
<evidence type="ECO:0000256" key="2">
    <source>
        <dbReference type="ARBA" id="ARBA00021864"/>
    </source>
</evidence>
<dbReference type="PRINTS" id="PR01066">
    <property type="entry name" value="P2Y4PRNOCPTR"/>
</dbReference>
<feature type="transmembrane region" description="Helical" evidence="11">
    <location>
        <begin position="206"/>
        <end position="232"/>
    </location>
</feature>
<evidence type="ECO:0000259" key="12">
    <source>
        <dbReference type="PROSITE" id="PS50262"/>
    </source>
</evidence>
<evidence type="ECO:0000256" key="3">
    <source>
        <dbReference type="ARBA" id="ARBA00022475"/>
    </source>
</evidence>
<dbReference type="PRINTS" id="PR00237">
    <property type="entry name" value="GPCRRHODOPSN"/>
</dbReference>
<comment type="subcellular location">
    <subcellularLocation>
        <location evidence="1">Cell membrane</location>
        <topology evidence="1">Multi-pass membrane protein</topology>
    </subcellularLocation>
</comment>
<keyword evidence="3" id="KW-1003">Cell membrane</keyword>
<dbReference type="InterPro" id="IPR000276">
    <property type="entry name" value="GPCR_Rhodpsn"/>
</dbReference>
<keyword evidence="10" id="KW-0807">Transducer</keyword>
<keyword evidence="6" id="KW-0297">G-protein coupled receptor</keyword>
<dbReference type="EMBL" id="AFYH01080808">
    <property type="status" value="NOT_ANNOTATED_CDS"/>
    <property type="molecule type" value="Genomic_DNA"/>
</dbReference>
<dbReference type="Gene3D" id="1.20.1070.10">
    <property type="entry name" value="Rhodopsin 7-helix transmembrane proteins"/>
    <property type="match status" value="1"/>
</dbReference>
<dbReference type="STRING" id="7897.ENSLACP00000014960"/>
<dbReference type="SUPFAM" id="SSF81321">
    <property type="entry name" value="Family A G protein-coupled receptor-like"/>
    <property type="match status" value="1"/>
</dbReference>
<dbReference type="HOGENOM" id="CLU_009579_8_2_1"/>
<dbReference type="FunFam" id="1.20.1070.10:FF:000017">
    <property type="entry name" value="lysophosphatidic acid receptor 4"/>
    <property type="match status" value="1"/>
</dbReference>
<keyword evidence="5 11" id="KW-1133">Transmembrane helix</keyword>
<evidence type="ECO:0000313" key="14">
    <source>
        <dbReference type="Proteomes" id="UP000008672"/>
    </source>
</evidence>
<feature type="transmembrane region" description="Helical" evidence="11">
    <location>
        <begin position="49"/>
        <end position="70"/>
    </location>
</feature>
<gene>
    <name evidence="13" type="primary">P2RY4</name>
</gene>
<dbReference type="eggNOG" id="ENOG502QSTF">
    <property type="taxonomic scope" value="Eukaryota"/>
</dbReference>
<accession>H3AZ89</accession>
<evidence type="ECO:0000256" key="7">
    <source>
        <dbReference type="ARBA" id="ARBA00023136"/>
    </source>
</evidence>
<dbReference type="PANTHER" id="PTHR24231:SF21">
    <property type="entry name" value="P2Y PURINOCEPTOR 4"/>
    <property type="match status" value="1"/>
</dbReference>
<dbReference type="Pfam" id="PF00001">
    <property type="entry name" value="7tm_1"/>
    <property type="match status" value="1"/>
</dbReference>
<dbReference type="InterPro" id="IPR000018">
    <property type="entry name" value="P2Y4"/>
</dbReference>
<dbReference type="Ensembl" id="ENSLACT00000015065.1">
    <property type="protein sequence ID" value="ENSLACP00000014960.1"/>
    <property type="gene ID" value="ENSLACG00000013167.1"/>
</dbReference>
<reference evidence="13" key="2">
    <citation type="submission" date="2025-08" db="UniProtKB">
        <authorList>
            <consortium name="Ensembl"/>
        </authorList>
    </citation>
    <scope>IDENTIFICATION</scope>
</reference>
<sequence>LQDWKFLSLNYDYDRAPVHLAHILPELWNSTGDGQCVHDEEFKYILLPVSYGIVSILGLVLNAVAIWMFIAKMRPWNATTVFMFNLAISDTLYVLSLPLLVYYYDNRNHWPFGKALCKLVRFLFYSNLYSSILFLTCISVQRYLGICYPIRSLQWIKVKHAQAVCVGVWAVVTSCLIPNLVFVTTSRRDNDTLCHDTTKPEDFDQYVYYSSSVMILLFGIPFLVIVVCYCLMAKKLVQHRLPGVKVKLSSSKRKSIRMIIVVLVVFAVSFVPFHITRTLYYTFRLLDANCDTLNAVNFAYKITRPLASSNSCIDPLLYFLAGDHYRGKLFRAFARKKPQKHTSTTMLVPQTTENGLSLIMNKEMNYETSRSGGRQMLESST</sequence>
<feature type="transmembrane region" description="Helical" evidence="11">
    <location>
        <begin position="255"/>
        <end position="275"/>
    </location>
</feature>
<evidence type="ECO:0000256" key="9">
    <source>
        <dbReference type="ARBA" id="ARBA00023170"/>
    </source>
</evidence>
<protein>
    <recommendedName>
        <fullName evidence="2">P2Y purinoceptor 4</fullName>
    </recommendedName>
</protein>
<proteinExistence type="predicted"/>
<feature type="transmembrane region" description="Helical" evidence="11">
    <location>
        <begin position="82"/>
        <end position="104"/>
    </location>
</feature>
<evidence type="ECO:0000256" key="6">
    <source>
        <dbReference type="ARBA" id="ARBA00023040"/>
    </source>
</evidence>
<dbReference type="GO" id="GO:0045028">
    <property type="term" value="F:G protein-coupled purinergic nucleotide receptor activity"/>
    <property type="evidence" value="ECO:0007669"/>
    <property type="project" value="InterPro"/>
</dbReference>
<feature type="transmembrane region" description="Helical" evidence="11">
    <location>
        <begin position="124"/>
        <end position="144"/>
    </location>
</feature>
<dbReference type="Proteomes" id="UP000008672">
    <property type="component" value="Unassembled WGS sequence"/>
</dbReference>
<keyword evidence="4 11" id="KW-0812">Transmembrane</keyword>
<evidence type="ECO:0000256" key="5">
    <source>
        <dbReference type="ARBA" id="ARBA00022989"/>
    </source>
</evidence>
<reference evidence="13" key="3">
    <citation type="submission" date="2025-09" db="UniProtKB">
        <authorList>
            <consortium name="Ensembl"/>
        </authorList>
    </citation>
    <scope>IDENTIFICATION</scope>
</reference>
<dbReference type="GeneTree" id="ENSGT01030000234621"/>
<keyword evidence="14" id="KW-1185">Reference proteome</keyword>
<keyword evidence="8" id="KW-1015">Disulfide bond</keyword>
<keyword evidence="7 11" id="KW-0472">Membrane</keyword>
<dbReference type="InParanoid" id="H3AZ89"/>
<evidence type="ECO:0000313" key="13">
    <source>
        <dbReference type="Ensembl" id="ENSLACP00000014960.1"/>
    </source>
</evidence>
<dbReference type="GO" id="GO:0030321">
    <property type="term" value="P:transepithelial chloride transport"/>
    <property type="evidence" value="ECO:0007669"/>
    <property type="project" value="InterPro"/>
</dbReference>